<evidence type="ECO:0000313" key="3">
    <source>
        <dbReference type="Proteomes" id="UP000223913"/>
    </source>
</evidence>
<dbReference type="OrthoDB" id="631648at2"/>
<sequence>MYKARFLLMVMVALPSALFSQDFDLELGDFDPCSQTLDLSWEAFPDWPGGVDHYEVWASVKSPASDFPGPAALVDSVGGNTTTFSFFAEDGRQHCLQILAISSEKNDTVRSNQECLEVPIIGFPESIIINTASLIPENGAFSGMVELIWETQPLLPLGSATLLRSRNGGDFEPIAQLDPTFPFYFDSLANAHLYPVSYRIEGIDECGNVLTSNRVTTIFLQGEVNDAGVAVLEWTPYENEYYFDGLEYHVLTDVFPGSIDFQSPQAVYPSDVLMHTEQPDPGGPDDGTNCYTIISEPRLERNGFFFFNTTTFSNQVCPVADLAVFVPNAFAPDGANPEFRVYSPGGSAINFSMRIFNRNGSMLFESQDIDRGWDGTFNGKPLPSGVYVYFIEIEQGDKPVLTKKGSIVLVR</sequence>
<dbReference type="AlphaFoldDB" id="A0A2D0NGE8"/>
<evidence type="ECO:0000313" key="2">
    <source>
        <dbReference type="EMBL" id="PHN07488.1"/>
    </source>
</evidence>
<comment type="caution">
    <text evidence="2">The sequence shown here is derived from an EMBL/GenBank/DDBJ whole genome shotgun (WGS) entry which is preliminary data.</text>
</comment>
<dbReference type="EMBL" id="PDUD01000009">
    <property type="protein sequence ID" value="PHN07488.1"/>
    <property type="molecule type" value="Genomic_DNA"/>
</dbReference>
<dbReference type="InterPro" id="IPR026341">
    <property type="entry name" value="T9SS_type_B"/>
</dbReference>
<keyword evidence="1" id="KW-0732">Signal</keyword>
<reference evidence="2 3" key="1">
    <citation type="submission" date="2017-10" db="EMBL/GenBank/DDBJ databases">
        <title>The draft genome sequence of Lewinella nigricans NBRC 102662.</title>
        <authorList>
            <person name="Wang K."/>
        </authorList>
    </citation>
    <scope>NUCLEOTIDE SEQUENCE [LARGE SCALE GENOMIC DNA]</scope>
    <source>
        <strain evidence="2 3">NBRC 102662</strain>
    </source>
</reference>
<evidence type="ECO:0008006" key="4">
    <source>
        <dbReference type="Google" id="ProtNLM"/>
    </source>
</evidence>
<name>A0A2D0NGE8_FLAN2</name>
<organism evidence="2 3">
    <name type="scientific">Flavilitoribacter nigricans (strain ATCC 23147 / DSM 23189 / NBRC 102662 / NCIMB 1420 / SS-2)</name>
    <name type="common">Lewinella nigricans</name>
    <dbReference type="NCBI Taxonomy" id="1122177"/>
    <lineage>
        <taxon>Bacteria</taxon>
        <taxon>Pseudomonadati</taxon>
        <taxon>Bacteroidota</taxon>
        <taxon>Saprospiria</taxon>
        <taxon>Saprospirales</taxon>
        <taxon>Lewinellaceae</taxon>
        <taxon>Flavilitoribacter</taxon>
    </lineage>
</organism>
<dbReference type="Proteomes" id="UP000223913">
    <property type="component" value="Unassembled WGS sequence"/>
</dbReference>
<feature type="signal peptide" evidence="1">
    <location>
        <begin position="1"/>
        <end position="19"/>
    </location>
</feature>
<dbReference type="NCBIfam" id="TIGR04131">
    <property type="entry name" value="Bac_Flav_CTERM"/>
    <property type="match status" value="1"/>
</dbReference>
<dbReference type="Pfam" id="PF13585">
    <property type="entry name" value="CHU_C"/>
    <property type="match status" value="1"/>
</dbReference>
<keyword evidence="3" id="KW-1185">Reference proteome</keyword>
<proteinExistence type="predicted"/>
<accession>A0A2D0NGE8</accession>
<feature type="chain" id="PRO_5013333886" description="Gliding motility-associated C-terminal domain-containing protein" evidence="1">
    <location>
        <begin position="20"/>
        <end position="411"/>
    </location>
</feature>
<dbReference type="RefSeq" id="WP_099148938.1">
    <property type="nucleotide sequence ID" value="NZ_PDUD01000009.1"/>
</dbReference>
<evidence type="ECO:0000256" key="1">
    <source>
        <dbReference type="SAM" id="SignalP"/>
    </source>
</evidence>
<gene>
    <name evidence="2" type="ORF">CRP01_05140</name>
</gene>
<protein>
    <recommendedName>
        <fullName evidence="4">Gliding motility-associated C-terminal domain-containing protein</fullName>
    </recommendedName>
</protein>